<sequence>MTTSKAANPGPDSDDPPSYQEQRDDPDEVQQPGVFIMDGLFIHHESVNSAPLYQPSRVIHAQGEATHTIDLERLDNRVRTLADGSPSVSMHKKHIYTLQHFPPLYPVDLQCSMVSASNRGLGKVTLKRSPFPHSGYRASRTPPDRPDKYRSAANEIFFVVKEKRGVFEWFDADEAVVATQDDGEGRHMLLVSVPLSRKNLDGLLALWCLWLWHVHISILRQSTGWSDFKRIMSRPTSVNNYTGFAGKGPLM</sequence>
<accession>A0AAE0HTY6</accession>
<reference evidence="2" key="1">
    <citation type="journal article" date="2023" name="Mol. Phylogenet. Evol.">
        <title>Genome-scale phylogeny and comparative genomics of the fungal order Sordariales.</title>
        <authorList>
            <person name="Hensen N."/>
            <person name="Bonometti L."/>
            <person name="Westerberg I."/>
            <person name="Brannstrom I.O."/>
            <person name="Guillou S."/>
            <person name="Cros-Aarteil S."/>
            <person name="Calhoun S."/>
            <person name="Haridas S."/>
            <person name="Kuo A."/>
            <person name="Mondo S."/>
            <person name="Pangilinan J."/>
            <person name="Riley R."/>
            <person name="LaButti K."/>
            <person name="Andreopoulos B."/>
            <person name="Lipzen A."/>
            <person name="Chen C."/>
            <person name="Yan M."/>
            <person name="Daum C."/>
            <person name="Ng V."/>
            <person name="Clum A."/>
            <person name="Steindorff A."/>
            <person name="Ohm R.A."/>
            <person name="Martin F."/>
            <person name="Silar P."/>
            <person name="Natvig D.O."/>
            <person name="Lalanne C."/>
            <person name="Gautier V."/>
            <person name="Ament-Velasquez S.L."/>
            <person name="Kruys A."/>
            <person name="Hutchinson M.I."/>
            <person name="Powell A.J."/>
            <person name="Barry K."/>
            <person name="Miller A.N."/>
            <person name="Grigoriev I.V."/>
            <person name="Debuchy R."/>
            <person name="Gladieux P."/>
            <person name="Hiltunen Thoren M."/>
            <person name="Johannesson H."/>
        </authorList>
    </citation>
    <scope>NUCLEOTIDE SEQUENCE</scope>
    <source>
        <strain evidence="2">CBS 118394</strain>
    </source>
</reference>
<dbReference type="Proteomes" id="UP001283341">
    <property type="component" value="Unassembled WGS sequence"/>
</dbReference>
<name>A0AAE0HTY6_9PEZI</name>
<keyword evidence="3" id="KW-1185">Reference proteome</keyword>
<evidence type="ECO:0000313" key="3">
    <source>
        <dbReference type="Proteomes" id="UP001283341"/>
    </source>
</evidence>
<protein>
    <submittedName>
        <fullName evidence="2">Uncharacterized protein</fullName>
    </submittedName>
</protein>
<proteinExistence type="predicted"/>
<organism evidence="2 3">
    <name type="scientific">Apodospora peruviana</name>
    <dbReference type="NCBI Taxonomy" id="516989"/>
    <lineage>
        <taxon>Eukaryota</taxon>
        <taxon>Fungi</taxon>
        <taxon>Dikarya</taxon>
        <taxon>Ascomycota</taxon>
        <taxon>Pezizomycotina</taxon>
        <taxon>Sordariomycetes</taxon>
        <taxon>Sordariomycetidae</taxon>
        <taxon>Sordariales</taxon>
        <taxon>Lasiosphaeriaceae</taxon>
        <taxon>Apodospora</taxon>
    </lineage>
</organism>
<dbReference type="EMBL" id="JAUEDM010000009">
    <property type="protein sequence ID" value="KAK3312537.1"/>
    <property type="molecule type" value="Genomic_DNA"/>
</dbReference>
<dbReference type="AlphaFoldDB" id="A0AAE0HTY6"/>
<evidence type="ECO:0000313" key="2">
    <source>
        <dbReference type="EMBL" id="KAK3312537.1"/>
    </source>
</evidence>
<gene>
    <name evidence="2" type="ORF">B0H66DRAFT_570837</name>
</gene>
<comment type="caution">
    <text evidence="2">The sequence shown here is derived from an EMBL/GenBank/DDBJ whole genome shotgun (WGS) entry which is preliminary data.</text>
</comment>
<reference evidence="2" key="2">
    <citation type="submission" date="2023-06" db="EMBL/GenBank/DDBJ databases">
        <authorList>
            <consortium name="Lawrence Berkeley National Laboratory"/>
            <person name="Haridas S."/>
            <person name="Hensen N."/>
            <person name="Bonometti L."/>
            <person name="Westerberg I."/>
            <person name="Brannstrom I.O."/>
            <person name="Guillou S."/>
            <person name="Cros-Aarteil S."/>
            <person name="Calhoun S."/>
            <person name="Kuo A."/>
            <person name="Mondo S."/>
            <person name="Pangilinan J."/>
            <person name="Riley R."/>
            <person name="Labutti K."/>
            <person name="Andreopoulos B."/>
            <person name="Lipzen A."/>
            <person name="Chen C."/>
            <person name="Yanf M."/>
            <person name="Daum C."/>
            <person name="Ng V."/>
            <person name="Clum A."/>
            <person name="Steindorff A."/>
            <person name="Ohm R."/>
            <person name="Martin F."/>
            <person name="Silar P."/>
            <person name="Natvig D."/>
            <person name="Lalanne C."/>
            <person name="Gautier V."/>
            <person name="Ament-Velasquez S.L."/>
            <person name="Kruys A."/>
            <person name="Hutchinson M.I."/>
            <person name="Powell A.J."/>
            <person name="Barry K."/>
            <person name="Miller A.N."/>
            <person name="Grigoriev I.V."/>
            <person name="Debuchy R."/>
            <person name="Gladieux P."/>
            <person name="Thoren M.H."/>
            <person name="Johannesson H."/>
        </authorList>
    </citation>
    <scope>NUCLEOTIDE SEQUENCE</scope>
    <source>
        <strain evidence="2">CBS 118394</strain>
    </source>
</reference>
<evidence type="ECO:0000256" key="1">
    <source>
        <dbReference type="SAM" id="MobiDB-lite"/>
    </source>
</evidence>
<feature type="region of interest" description="Disordered" evidence="1">
    <location>
        <begin position="1"/>
        <end position="30"/>
    </location>
</feature>